<sequence>MEKIFVILKDKKAKRIGLLVGIIYFLFYLYSIGNITIIEMPEMLSFRVIEDWQDKIFKPIAPFLWEAIAVLYVYRGLTIFLSVPNLILAFLLASLVLLNIAVAVYSYSLSRVCQLRPGYKGILGFIPSLFSGLTCCVPTFLITLGPALASFTVLFIEVRQFLIPASFILMILGLIWGIKRIPPEFIQIYEESKNNR</sequence>
<dbReference type="RefSeq" id="WP_096204609.1">
    <property type="nucleotide sequence ID" value="NZ_FZMP01000084.1"/>
</dbReference>
<keyword evidence="3" id="KW-1185">Reference proteome</keyword>
<protein>
    <submittedName>
        <fullName evidence="2">Uncharacterized protein</fullName>
    </submittedName>
</protein>
<keyword evidence="1" id="KW-0812">Transmembrane</keyword>
<feature type="transmembrane region" description="Helical" evidence="1">
    <location>
        <begin position="16"/>
        <end position="36"/>
    </location>
</feature>
<dbReference type="AlphaFoldDB" id="A0A284VLZ7"/>
<feature type="transmembrane region" description="Helical" evidence="1">
    <location>
        <begin position="161"/>
        <end position="178"/>
    </location>
</feature>
<dbReference type="EMBL" id="FZMP01000084">
    <property type="protein sequence ID" value="SNQ60306.1"/>
    <property type="molecule type" value="Genomic_DNA"/>
</dbReference>
<feature type="transmembrane region" description="Helical" evidence="1">
    <location>
        <begin position="125"/>
        <end position="149"/>
    </location>
</feature>
<proteinExistence type="predicted"/>
<evidence type="ECO:0000256" key="1">
    <source>
        <dbReference type="SAM" id="Phobius"/>
    </source>
</evidence>
<evidence type="ECO:0000313" key="2">
    <source>
        <dbReference type="EMBL" id="SNQ60306.1"/>
    </source>
</evidence>
<feature type="transmembrane region" description="Helical" evidence="1">
    <location>
        <begin position="86"/>
        <end position="105"/>
    </location>
</feature>
<keyword evidence="1" id="KW-1133">Transmembrane helix</keyword>
<evidence type="ECO:0000313" key="3">
    <source>
        <dbReference type="Proteomes" id="UP000218615"/>
    </source>
</evidence>
<gene>
    <name evidence="2" type="ORF">MNV_1740051</name>
</gene>
<name>A0A284VLZ7_9EURY</name>
<accession>A0A284VLZ7</accession>
<keyword evidence="1" id="KW-0472">Membrane</keyword>
<dbReference type="Proteomes" id="UP000218615">
    <property type="component" value="Unassembled WGS sequence"/>
</dbReference>
<organism evidence="2 3">
    <name type="scientific">Candidatus Methanoperedens nitratireducens</name>
    <dbReference type="NCBI Taxonomy" id="1392998"/>
    <lineage>
        <taxon>Archaea</taxon>
        <taxon>Methanobacteriati</taxon>
        <taxon>Methanobacteriota</taxon>
        <taxon>Stenosarchaea group</taxon>
        <taxon>Methanomicrobia</taxon>
        <taxon>Methanosarcinales</taxon>
        <taxon>ANME-2 cluster</taxon>
        <taxon>Candidatus Methanoperedentaceae</taxon>
        <taxon>Candidatus Methanoperedens</taxon>
    </lineage>
</organism>
<reference evidence="3" key="1">
    <citation type="submission" date="2017-06" db="EMBL/GenBank/DDBJ databases">
        <authorList>
            <person name="Cremers G."/>
        </authorList>
    </citation>
    <scope>NUCLEOTIDE SEQUENCE [LARGE SCALE GENOMIC DNA]</scope>
</reference>